<evidence type="ECO:0000313" key="1">
    <source>
        <dbReference type="EMBL" id="RZU31067.1"/>
    </source>
</evidence>
<name>A0A4Q7Y2L1_9ACTN</name>
<dbReference type="EMBL" id="SHKV01000001">
    <property type="protein sequence ID" value="RZU31067.1"/>
    <property type="molecule type" value="Genomic_DNA"/>
</dbReference>
<evidence type="ECO:0000313" key="2">
    <source>
        <dbReference type="Proteomes" id="UP000292507"/>
    </source>
</evidence>
<accession>A0A4Q7Y2L1</accession>
<sequence>MSRPAAGGLADVAEELYGLPPEEFIGARDARDTW</sequence>
<dbReference type="Proteomes" id="UP000292507">
    <property type="component" value="Unassembled WGS sequence"/>
</dbReference>
<comment type="caution">
    <text evidence="1">The sequence shown here is derived from an EMBL/GenBank/DDBJ whole genome shotgun (WGS) entry which is preliminary data.</text>
</comment>
<keyword evidence="2" id="KW-1185">Reference proteome</keyword>
<gene>
    <name evidence="1" type="ORF">BKA19_0713</name>
</gene>
<protein>
    <submittedName>
        <fullName evidence="1">Uncharacterized protein</fullName>
    </submittedName>
</protein>
<reference evidence="1 2" key="1">
    <citation type="submission" date="2019-02" db="EMBL/GenBank/DDBJ databases">
        <title>Sequencing the genomes of 1000 actinobacteria strains.</title>
        <authorList>
            <person name="Klenk H.-P."/>
        </authorList>
    </citation>
    <scope>NUCLEOTIDE SEQUENCE [LARGE SCALE GENOMIC DNA]</scope>
    <source>
        <strain evidence="1 2">DSM 44509</strain>
    </source>
</reference>
<dbReference type="AlphaFoldDB" id="A0A4Q7Y2L1"/>
<organism evidence="1 2">
    <name type="scientific">Blastococcus saxobsidens</name>
    <dbReference type="NCBI Taxonomy" id="138336"/>
    <lineage>
        <taxon>Bacteria</taxon>
        <taxon>Bacillati</taxon>
        <taxon>Actinomycetota</taxon>
        <taxon>Actinomycetes</taxon>
        <taxon>Geodermatophilales</taxon>
        <taxon>Geodermatophilaceae</taxon>
        <taxon>Blastococcus</taxon>
    </lineage>
</organism>
<proteinExistence type="predicted"/>